<dbReference type="PROSITE" id="PS51257">
    <property type="entry name" value="PROKAR_LIPOPROTEIN"/>
    <property type="match status" value="1"/>
</dbReference>
<dbReference type="OrthoDB" id="9770331at2"/>
<organism evidence="3 4">
    <name type="scientific">Evtepia gabavorous</name>
    <dbReference type="NCBI Taxonomy" id="2211183"/>
    <lineage>
        <taxon>Bacteria</taxon>
        <taxon>Bacillati</taxon>
        <taxon>Bacillota</taxon>
        <taxon>Clostridia</taxon>
        <taxon>Eubacteriales</taxon>
        <taxon>Evtepia</taxon>
    </lineage>
</organism>
<dbReference type="GO" id="GO:0016852">
    <property type="term" value="F:sirohydrochlorin cobaltochelatase activity"/>
    <property type="evidence" value="ECO:0007669"/>
    <property type="project" value="InterPro"/>
</dbReference>
<dbReference type="EMBL" id="QQRQ01000003">
    <property type="protein sequence ID" value="RFT07251.1"/>
    <property type="molecule type" value="Genomic_DNA"/>
</dbReference>
<feature type="chain" id="PRO_5038960276" evidence="2">
    <location>
        <begin position="22"/>
        <end position="325"/>
    </location>
</feature>
<keyword evidence="4" id="KW-1185">Reference proteome</keyword>
<feature type="region of interest" description="Disordered" evidence="1">
    <location>
        <begin position="29"/>
        <end position="60"/>
    </location>
</feature>
<dbReference type="Proteomes" id="UP000260649">
    <property type="component" value="Unassembled WGS sequence"/>
</dbReference>
<sequence length="325" mass="35276">MMGKKLLALLLCGALLVTVLAACGAPEEKEVSAEQDSQPVETEKEPDTGDASLDNPRNQDGIGEKELLVVSFGTSYNDSRRLTIGAIENAMEEAFPEYAVRRGFTSQIIIDHVKSRDNVAIDNVKQALDRAVENGVKTLVIQPTHLMDGLEYHELVDEVAQYSDAFEHLAIGKPLLTSEADFQAVEQAITEATAEYDDGKTAICFMGHGTEAASNAVYETLQDQLTQSGHENYYIGTVEAEPSLDTVLSAVQKGTYERVILVPLMIVAGDHANNDMAGEEADSWKSTFEAAGYQVECLLNGLGELESIQKILVEHAQDAIDSLHS</sequence>
<dbReference type="AlphaFoldDB" id="A0A3E2B5N3"/>
<comment type="caution">
    <text evidence="3">The sequence shown here is derived from an EMBL/GenBank/DDBJ whole genome shotgun (WGS) entry which is preliminary data.</text>
</comment>
<evidence type="ECO:0000313" key="4">
    <source>
        <dbReference type="Proteomes" id="UP000260649"/>
    </source>
</evidence>
<proteinExistence type="predicted"/>
<reference evidence="3 4" key="1">
    <citation type="submission" date="2018-07" db="EMBL/GenBank/DDBJ databases">
        <title>GABA Modulating Bacteria of the Human Gut Microbiota.</title>
        <authorList>
            <person name="Strandwitz P."/>
            <person name="Kim K.H."/>
            <person name="Terekhova D."/>
            <person name="Liu J.K."/>
            <person name="Sharma A."/>
            <person name="Levering J."/>
            <person name="Mcdonald D."/>
            <person name="Dietrich D."/>
            <person name="Ramadhar T.R."/>
            <person name="Lekbua A."/>
            <person name="Mroue N."/>
            <person name="Liston C."/>
            <person name="Stewart E.J."/>
            <person name="Dubin M.J."/>
            <person name="Zengler K."/>
            <person name="Knight R."/>
            <person name="Gilbert J.A."/>
            <person name="Clardy J."/>
            <person name="Lewis K."/>
        </authorList>
    </citation>
    <scope>NUCLEOTIDE SEQUENCE [LARGE SCALE GENOMIC DNA]</scope>
    <source>
        <strain evidence="3 4">KLE1738</strain>
    </source>
</reference>
<dbReference type="CDD" id="cd03413">
    <property type="entry name" value="CbiK_C"/>
    <property type="match status" value="1"/>
</dbReference>
<accession>A0A3E2B5N3</accession>
<evidence type="ECO:0000256" key="1">
    <source>
        <dbReference type="SAM" id="MobiDB-lite"/>
    </source>
</evidence>
<name>A0A3E2B5N3_9FIRM</name>
<gene>
    <name evidence="3" type="ORF">DV520_02770</name>
</gene>
<protein>
    <submittedName>
        <fullName evidence="3">Sirohydrochlorin cobaltochelatase</fullName>
    </submittedName>
</protein>
<dbReference type="PANTHER" id="PTHR33542:SF3">
    <property type="entry name" value="SIROHYDROCHLORIN FERROCHELATASE, CHLOROPLASTIC"/>
    <property type="match status" value="1"/>
</dbReference>
<dbReference type="InterPro" id="IPR050963">
    <property type="entry name" value="Sirohydro_Cobaltochel/CbiX"/>
</dbReference>
<feature type="signal peptide" evidence="2">
    <location>
        <begin position="1"/>
        <end position="21"/>
    </location>
</feature>
<dbReference type="Gene3D" id="3.40.50.1400">
    <property type="match status" value="2"/>
</dbReference>
<dbReference type="SUPFAM" id="SSF53800">
    <property type="entry name" value="Chelatase"/>
    <property type="match status" value="1"/>
</dbReference>
<dbReference type="Pfam" id="PF06180">
    <property type="entry name" value="CbiK"/>
    <property type="match status" value="1"/>
</dbReference>
<keyword evidence="2" id="KW-0732">Signal</keyword>
<evidence type="ECO:0000256" key="2">
    <source>
        <dbReference type="SAM" id="SignalP"/>
    </source>
</evidence>
<dbReference type="PANTHER" id="PTHR33542">
    <property type="entry name" value="SIROHYDROCHLORIN FERROCHELATASE, CHLOROPLASTIC"/>
    <property type="match status" value="1"/>
</dbReference>
<dbReference type="InterPro" id="IPR010388">
    <property type="entry name" value="Anaerobic_Co-chelatase"/>
</dbReference>
<dbReference type="GO" id="GO:0019251">
    <property type="term" value="P:anaerobic cobalamin biosynthetic process"/>
    <property type="evidence" value="ECO:0007669"/>
    <property type="project" value="InterPro"/>
</dbReference>
<dbReference type="RefSeq" id="WP_117141709.1">
    <property type="nucleotide sequence ID" value="NZ_DBFAHO010000112.1"/>
</dbReference>
<evidence type="ECO:0000313" key="3">
    <source>
        <dbReference type="EMBL" id="RFT07251.1"/>
    </source>
</evidence>